<feature type="region of interest" description="Disordered" evidence="1">
    <location>
        <begin position="122"/>
        <end position="215"/>
    </location>
</feature>
<dbReference type="Proteomes" id="UP000194639">
    <property type="component" value="Unassembled WGS sequence"/>
</dbReference>
<keyword evidence="2" id="KW-0472">Membrane</keyword>
<sequence>MMSVSFPEWMPLWAQLLLMAVVIVFGLGFLMMPFAVFGVKGRLAELELEIQELHADVRAISMRLASAQGVETGRLSRDMFDRAEDEPAARAVVEEIRPPEPQAKPAPKVLTPLRAPRVSDAYEARQEAPPVPHIPAERSNFTERRMPWHAKETPAAPDRQERQWEEPWQDRVPDANQLPYRPDFSRERETLRLKPSAEMESERTEPTLIWPPRKR</sequence>
<dbReference type="EMBL" id="JOMO01000007">
    <property type="protein sequence ID" value="OUI84906.1"/>
    <property type="molecule type" value="Genomic_DNA"/>
</dbReference>
<reference evidence="3 4" key="1">
    <citation type="submission" date="2014-06" db="EMBL/GenBank/DDBJ databases">
        <authorList>
            <person name="Ju J."/>
            <person name="Zhang J."/>
        </authorList>
    </citation>
    <scope>NUCLEOTIDE SEQUENCE [LARGE SCALE GENOMIC DNA]</scope>
    <source>
        <strain evidence="3">DmW_045</strain>
    </source>
</reference>
<accession>A0A252A5P8</accession>
<keyword evidence="2" id="KW-0812">Transmembrane</keyword>
<name>A0A252A5P8_9PROT</name>
<feature type="compositionally biased region" description="Basic and acidic residues" evidence="1">
    <location>
        <begin position="183"/>
        <end position="205"/>
    </location>
</feature>
<evidence type="ECO:0000256" key="2">
    <source>
        <dbReference type="SAM" id="Phobius"/>
    </source>
</evidence>
<feature type="transmembrane region" description="Helical" evidence="2">
    <location>
        <begin position="12"/>
        <end position="37"/>
    </location>
</feature>
<evidence type="ECO:0000313" key="3">
    <source>
        <dbReference type="EMBL" id="OUI84906.1"/>
    </source>
</evidence>
<feature type="compositionally biased region" description="Basic and acidic residues" evidence="1">
    <location>
        <begin position="140"/>
        <end position="173"/>
    </location>
</feature>
<protein>
    <submittedName>
        <fullName evidence="3">Uncharacterized protein</fullName>
    </submittedName>
</protein>
<evidence type="ECO:0000313" key="4">
    <source>
        <dbReference type="Proteomes" id="UP000194639"/>
    </source>
</evidence>
<organism evidence="3 4">
    <name type="scientific">Acetobacter orientalis</name>
    <dbReference type="NCBI Taxonomy" id="146474"/>
    <lineage>
        <taxon>Bacteria</taxon>
        <taxon>Pseudomonadati</taxon>
        <taxon>Pseudomonadota</taxon>
        <taxon>Alphaproteobacteria</taxon>
        <taxon>Acetobacterales</taxon>
        <taxon>Acetobacteraceae</taxon>
        <taxon>Acetobacter</taxon>
    </lineage>
</organism>
<proteinExistence type="predicted"/>
<comment type="caution">
    <text evidence="3">The sequence shown here is derived from an EMBL/GenBank/DDBJ whole genome shotgun (WGS) entry which is preliminary data.</text>
</comment>
<dbReference type="RefSeq" id="WP_256940880.1">
    <property type="nucleotide sequence ID" value="NZ_JOMO01000007.1"/>
</dbReference>
<evidence type="ECO:0000256" key="1">
    <source>
        <dbReference type="SAM" id="MobiDB-lite"/>
    </source>
</evidence>
<gene>
    <name evidence="3" type="ORF">HK12_13265</name>
</gene>
<dbReference type="AlphaFoldDB" id="A0A252A5P8"/>
<keyword evidence="2" id="KW-1133">Transmembrane helix</keyword>